<evidence type="ECO:0000256" key="12">
    <source>
        <dbReference type="SAM" id="Phobius"/>
    </source>
</evidence>
<gene>
    <name evidence="13" type="primary">ND1</name>
</gene>
<dbReference type="HAMAP" id="MF_01350">
    <property type="entry name" value="NDH1_NuoH"/>
    <property type="match status" value="1"/>
</dbReference>
<accession>A0A3S8IFB0</accession>
<feature type="transmembrane region" description="Helical" evidence="12">
    <location>
        <begin position="74"/>
        <end position="95"/>
    </location>
</feature>
<dbReference type="GO" id="GO:0009060">
    <property type="term" value="P:aerobic respiration"/>
    <property type="evidence" value="ECO:0007669"/>
    <property type="project" value="TreeGrafter"/>
</dbReference>
<organism evidence="13">
    <name type="scientific">Halice sp. JL-2018</name>
    <dbReference type="NCBI Taxonomy" id="2528348"/>
    <lineage>
        <taxon>Eukaryota</taxon>
        <taxon>Metazoa</taxon>
        <taxon>Ecdysozoa</taxon>
        <taxon>Arthropoda</taxon>
        <taxon>Crustacea</taxon>
        <taxon>Multicrustacea</taxon>
        <taxon>Malacostraca</taxon>
        <taxon>Eumalacostraca</taxon>
        <taxon>Peracarida</taxon>
        <taxon>Amphipoda</taxon>
        <taxon>Amphilochidea</taxon>
        <taxon>Lysianassida</taxon>
        <taxon>Synopiidira</taxon>
        <taxon>Dexaminoidea</taxon>
        <taxon>Pardaliscidae</taxon>
        <taxon>Halice</taxon>
    </lineage>
</organism>
<feature type="transmembrane region" description="Helical" evidence="12">
    <location>
        <begin position="255"/>
        <end position="271"/>
    </location>
</feature>
<feature type="transmembrane region" description="Helical" evidence="12">
    <location>
        <begin position="107"/>
        <end position="129"/>
    </location>
</feature>
<evidence type="ECO:0000313" key="13">
    <source>
        <dbReference type="EMBL" id="AZH08537.1"/>
    </source>
</evidence>
<evidence type="ECO:0000256" key="5">
    <source>
        <dbReference type="ARBA" id="ARBA00022448"/>
    </source>
</evidence>
<feature type="transmembrane region" description="Helical" evidence="12">
    <location>
        <begin position="7"/>
        <end position="25"/>
    </location>
</feature>
<evidence type="ECO:0000256" key="8">
    <source>
        <dbReference type="ARBA" id="ARBA00023075"/>
    </source>
</evidence>
<evidence type="ECO:0000256" key="9">
    <source>
        <dbReference type="ARBA" id="ARBA00023136"/>
    </source>
</evidence>
<comment type="function">
    <text evidence="1">Core subunit of the mitochondrial membrane respiratory chain NADH dehydrogenase (Complex I) that is believed to belong to the minimal assembly required for catalysis. Complex I functions in the transfer of electrons from NADH to the respiratory chain. The immediate electron acceptor for the enzyme is believed to be ubiquinone.</text>
</comment>
<evidence type="ECO:0000256" key="1">
    <source>
        <dbReference type="ARBA" id="ARBA00003257"/>
    </source>
</evidence>
<evidence type="ECO:0000256" key="11">
    <source>
        <dbReference type="RuleBase" id="RU000473"/>
    </source>
</evidence>
<reference evidence="13" key="2">
    <citation type="journal article" date="2019" name="Sci. Rep.">
        <title>Characterization of the mitochondrial genome of an ancient amphipod Halice sp. MT-2017 (Pardaliscidae) from 10,908 m in the Mariana Trench.</title>
        <authorList>
            <person name="Li J.Y."/>
            <person name="Zeng C."/>
            <person name="Yan G.Y."/>
            <person name="He L.S."/>
        </authorList>
    </citation>
    <scope>NUCLEOTIDE SEQUENCE</scope>
</reference>
<dbReference type="GO" id="GO:0005743">
    <property type="term" value="C:mitochondrial inner membrane"/>
    <property type="evidence" value="ECO:0007669"/>
    <property type="project" value="UniProtKB-SubCell"/>
</dbReference>
<evidence type="ECO:0000256" key="3">
    <source>
        <dbReference type="ARBA" id="ARBA00010535"/>
    </source>
</evidence>
<dbReference type="InterPro" id="IPR001694">
    <property type="entry name" value="NADH_UbQ_OxRdtase_su1/FPO"/>
</dbReference>
<keyword evidence="9 12" id="KW-0472">Membrane</keyword>
<dbReference type="PANTHER" id="PTHR11432:SF3">
    <property type="entry name" value="NADH-UBIQUINONE OXIDOREDUCTASE CHAIN 1"/>
    <property type="match status" value="1"/>
</dbReference>
<name>A0A3S8IFB0_9CRUS</name>
<dbReference type="InterPro" id="IPR018086">
    <property type="entry name" value="NADH_UbQ_OxRdtase_su1_CS"/>
</dbReference>
<feature type="transmembrane region" description="Helical" evidence="12">
    <location>
        <begin position="177"/>
        <end position="197"/>
    </location>
</feature>
<keyword evidence="6 10" id="KW-0812">Transmembrane</keyword>
<evidence type="ECO:0000256" key="7">
    <source>
        <dbReference type="ARBA" id="ARBA00022989"/>
    </source>
</evidence>
<keyword evidence="8 11" id="KW-0830">Ubiquinone</keyword>
<evidence type="ECO:0000256" key="2">
    <source>
        <dbReference type="ARBA" id="ARBA00004225"/>
    </source>
</evidence>
<reference evidence="13" key="1">
    <citation type="submission" date="2018-05" db="EMBL/GenBank/DDBJ databases">
        <authorList>
            <person name="Li J."/>
        </authorList>
    </citation>
    <scope>NUCLEOTIDE SEQUENCE</scope>
</reference>
<comment type="subcellular location">
    <subcellularLocation>
        <location evidence="10">Mitochondrion inner membrane</location>
        <topology evidence="10">Multi-pass membrane protein</topology>
    </subcellularLocation>
    <subcellularLocation>
        <location evidence="2">Mitochondrion membrane</location>
        <topology evidence="2">Multi-pass membrane protein</topology>
    </subcellularLocation>
</comment>
<dbReference type="PROSITE" id="PS00667">
    <property type="entry name" value="COMPLEX1_ND1_1"/>
    <property type="match status" value="1"/>
</dbReference>
<feature type="transmembrane region" description="Helical" evidence="12">
    <location>
        <begin position="283"/>
        <end position="305"/>
    </location>
</feature>
<dbReference type="Pfam" id="PF00146">
    <property type="entry name" value="NADHdh"/>
    <property type="match status" value="1"/>
</dbReference>
<dbReference type="EMBL" id="MH294484">
    <property type="protein sequence ID" value="AZH08537.1"/>
    <property type="molecule type" value="Genomic_DNA"/>
</dbReference>
<dbReference type="AlphaFoldDB" id="A0A3S8IFB0"/>
<keyword evidence="10" id="KW-0520">NAD</keyword>
<sequence>MFLVLKVIISYGFLVICVLLSVAIVTLMEQKIIGASQVRIGPNVVGYWGLLQPFADAVKLFFKEGLIPLMSFNLMIYFISPAVMLLLALLFWVLYPYITGGMDYKLGVLWFLCISGLGVYPILSGGWVSNCKYSLLGSLRSVAQMISYEVSLLLILLSMIWCFNTYDLLLIMKSQMYIWAGIMFMPLMMVWLVSSLAETNRSPYDFSEGESELVSGFNTEYSAGGFTLIFMSEYSNILFMSLLFVMLFFSSEFNWFSVMKGMLVMYLFVWVRTSYPRYRYDKLMYLAWKKFLPFILMSFIFFFLLS</sequence>
<dbReference type="PANTHER" id="PTHR11432">
    <property type="entry name" value="NADH DEHYDROGENASE SUBUNIT 1"/>
    <property type="match status" value="1"/>
</dbReference>
<feature type="transmembrane region" description="Helical" evidence="12">
    <location>
        <begin position="150"/>
        <end position="171"/>
    </location>
</feature>
<dbReference type="GO" id="GO:0008137">
    <property type="term" value="F:NADH dehydrogenase (ubiquinone) activity"/>
    <property type="evidence" value="ECO:0007669"/>
    <property type="project" value="UniProtKB-EC"/>
</dbReference>
<proteinExistence type="inferred from homology"/>
<dbReference type="GO" id="GO:0003954">
    <property type="term" value="F:NADH dehydrogenase activity"/>
    <property type="evidence" value="ECO:0007669"/>
    <property type="project" value="TreeGrafter"/>
</dbReference>
<comment type="similarity">
    <text evidence="3 10">Belongs to the complex I subunit 1 family.</text>
</comment>
<keyword evidence="7 12" id="KW-1133">Transmembrane helix</keyword>
<evidence type="ECO:0000256" key="4">
    <source>
        <dbReference type="ARBA" id="ARBA00021009"/>
    </source>
</evidence>
<keyword evidence="11 13" id="KW-0496">Mitochondrion</keyword>
<keyword evidence="5" id="KW-0813">Transport</keyword>
<feature type="transmembrane region" description="Helical" evidence="12">
    <location>
        <begin position="226"/>
        <end position="249"/>
    </location>
</feature>
<dbReference type="EC" id="7.1.1.2" evidence="11"/>
<comment type="catalytic activity">
    <reaction evidence="11">
        <text>a ubiquinone + NADH + 5 H(+)(in) = a ubiquinol + NAD(+) + 4 H(+)(out)</text>
        <dbReference type="Rhea" id="RHEA:29091"/>
        <dbReference type="Rhea" id="RHEA-COMP:9565"/>
        <dbReference type="Rhea" id="RHEA-COMP:9566"/>
        <dbReference type="ChEBI" id="CHEBI:15378"/>
        <dbReference type="ChEBI" id="CHEBI:16389"/>
        <dbReference type="ChEBI" id="CHEBI:17976"/>
        <dbReference type="ChEBI" id="CHEBI:57540"/>
        <dbReference type="ChEBI" id="CHEBI:57945"/>
        <dbReference type="EC" id="7.1.1.2"/>
    </reaction>
</comment>
<geneLocation type="mitochondrion" evidence="13"/>
<evidence type="ECO:0000256" key="6">
    <source>
        <dbReference type="ARBA" id="ARBA00022692"/>
    </source>
</evidence>
<evidence type="ECO:0000256" key="10">
    <source>
        <dbReference type="RuleBase" id="RU000471"/>
    </source>
</evidence>
<protein>
    <recommendedName>
        <fullName evidence="4 11">NADH-ubiquinone oxidoreductase chain 1</fullName>
        <ecNumber evidence="11">7.1.1.2</ecNumber>
    </recommendedName>
</protein>